<feature type="domain" description="Protein kinase" evidence="9">
    <location>
        <begin position="1"/>
        <end position="196"/>
    </location>
</feature>
<keyword evidence="11" id="KW-1185">Reference proteome</keyword>
<keyword evidence="6" id="KW-0067">ATP-binding</keyword>
<dbReference type="PANTHER" id="PTHR48005:SF95">
    <property type="entry name" value="PROTEIN KINASE DOMAIN-CONTAINING PROTEIN"/>
    <property type="match status" value="1"/>
</dbReference>
<dbReference type="Gramene" id="CDP20802">
    <property type="protein sequence ID" value="CDP20802"/>
    <property type="gene ID" value="GSCOC_T00003030001"/>
</dbReference>
<dbReference type="InterPro" id="IPR000719">
    <property type="entry name" value="Prot_kinase_dom"/>
</dbReference>
<keyword evidence="3" id="KW-0808">Transferase</keyword>
<evidence type="ECO:0000256" key="8">
    <source>
        <dbReference type="ARBA" id="ARBA00048679"/>
    </source>
</evidence>
<evidence type="ECO:0000259" key="9">
    <source>
        <dbReference type="PROSITE" id="PS50011"/>
    </source>
</evidence>
<proteinExistence type="predicted"/>
<dbReference type="GO" id="GO:0004674">
    <property type="term" value="F:protein serine/threonine kinase activity"/>
    <property type="evidence" value="ECO:0007669"/>
    <property type="project" value="UniProtKB-KW"/>
</dbReference>
<dbReference type="SUPFAM" id="SSF56112">
    <property type="entry name" value="Protein kinase-like (PK-like)"/>
    <property type="match status" value="1"/>
</dbReference>
<evidence type="ECO:0000256" key="5">
    <source>
        <dbReference type="ARBA" id="ARBA00022777"/>
    </source>
</evidence>
<evidence type="ECO:0000256" key="1">
    <source>
        <dbReference type="ARBA" id="ARBA00012513"/>
    </source>
</evidence>
<evidence type="ECO:0000256" key="7">
    <source>
        <dbReference type="ARBA" id="ARBA00047899"/>
    </source>
</evidence>
<comment type="catalytic activity">
    <reaction evidence="7">
        <text>L-threonyl-[protein] + ATP = O-phospho-L-threonyl-[protein] + ADP + H(+)</text>
        <dbReference type="Rhea" id="RHEA:46608"/>
        <dbReference type="Rhea" id="RHEA-COMP:11060"/>
        <dbReference type="Rhea" id="RHEA-COMP:11605"/>
        <dbReference type="ChEBI" id="CHEBI:15378"/>
        <dbReference type="ChEBI" id="CHEBI:30013"/>
        <dbReference type="ChEBI" id="CHEBI:30616"/>
        <dbReference type="ChEBI" id="CHEBI:61977"/>
        <dbReference type="ChEBI" id="CHEBI:456216"/>
        <dbReference type="EC" id="2.7.11.1"/>
    </reaction>
</comment>
<dbReference type="OMA" id="CLCANPH"/>
<evidence type="ECO:0000256" key="6">
    <source>
        <dbReference type="ARBA" id="ARBA00022840"/>
    </source>
</evidence>
<dbReference type="FunFam" id="1.10.510.10:FF:001023">
    <property type="entry name" value="Os07g0541700 protein"/>
    <property type="match status" value="1"/>
</dbReference>
<dbReference type="PROSITE" id="PS50011">
    <property type="entry name" value="PROTEIN_KINASE_DOM"/>
    <property type="match status" value="1"/>
</dbReference>
<dbReference type="GO" id="GO:0005524">
    <property type="term" value="F:ATP binding"/>
    <property type="evidence" value="ECO:0007669"/>
    <property type="project" value="UniProtKB-KW"/>
</dbReference>
<dbReference type="OrthoDB" id="676979at2759"/>
<dbReference type="InterPro" id="IPR051420">
    <property type="entry name" value="Ser_Thr_Kinases_DiverseReg"/>
</dbReference>
<dbReference type="InterPro" id="IPR011009">
    <property type="entry name" value="Kinase-like_dom_sf"/>
</dbReference>
<dbReference type="PANTHER" id="PTHR48005">
    <property type="entry name" value="LEUCINE RICH REPEAT KINASE 2"/>
    <property type="match status" value="1"/>
</dbReference>
<reference evidence="11" key="1">
    <citation type="journal article" date="2014" name="Science">
        <title>The coffee genome provides insight into the convergent evolution of caffeine biosynthesis.</title>
        <authorList>
            <person name="Denoeud F."/>
            <person name="Carretero-Paulet L."/>
            <person name="Dereeper A."/>
            <person name="Droc G."/>
            <person name="Guyot R."/>
            <person name="Pietrella M."/>
            <person name="Zheng C."/>
            <person name="Alberti A."/>
            <person name="Anthony F."/>
            <person name="Aprea G."/>
            <person name="Aury J.M."/>
            <person name="Bento P."/>
            <person name="Bernard M."/>
            <person name="Bocs S."/>
            <person name="Campa C."/>
            <person name="Cenci A."/>
            <person name="Combes M.C."/>
            <person name="Crouzillat D."/>
            <person name="Da Silva C."/>
            <person name="Daddiego L."/>
            <person name="De Bellis F."/>
            <person name="Dussert S."/>
            <person name="Garsmeur O."/>
            <person name="Gayraud T."/>
            <person name="Guignon V."/>
            <person name="Jahn K."/>
            <person name="Jamilloux V."/>
            <person name="Joet T."/>
            <person name="Labadie K."/>
            <person name="Lan T."/>
            <person name="Leclercq J."/>
            <person name="Lepelley M."/>
            <person name="Leroy T."/>
            <person name="Li L.T."/>
            <person name="Librado P."/>
            <person name="Lopez L."/>
            <person name="Munoz A."/>
            <person name="Noel B."/>
            <person name="Pallavicini A."/>
            <person name="Perrotta G."/>
            <person name="Poncet V."/>
            <person name="Pot D."/>
            <person name="Priyono X."/>
            <person name="Rigoreau M."/>
            <person name="Rouard M."/>
            <person name="Rozas J."/>
            <person name="Tranchant-Dubreuil C."/>
            <person name="VanBuren R."/>
            <person name="Zhang Q."/>
            <person name="Andrade A.C."/>
            <person name="Argout X."/>
            <person name="Bertrand B."/>
            <person name="de Kochko A."/>
            <person name="Graziosi G."/>
            <person name="Henry R.J."/>
            <person name="Jayarama X."/>
            <person name="Ming R."/>
            <person name="Nagai C."/>
            <person name="Rounsley S."/>
            <person name="Sankoff D."/>
            <person name="Giuliano G."/>
            <person name="Albert V.A."/>
            <person name="Wincker P."/>
            <person name="Lashermes P."/>
        </authorList>
    </citation>
    <scope>NUCLEOTIDE SEQUENCE [LARGE SCALE GENOMIC DNA]</scope>
    <source>
        <strain evidence="11">cv. DH200-94</strain>
    </source>
</reference>
<sequence>MYREIIKATEEFSEIFCIGEGGFGSYLERGSLAKFFSVDEEAKELDWEKRVNIIKGVAHALSYMHHDCTPSIVHRDISSNNVLLDSEYEARLSDFGTAKFLRKDSSNWTTLGGTLGYVAPELAYTLRVTEKCDVYSFGILTLETIKGTHPGDIILISTIKLAKACLHVNPESRPTMHMISSLLSVGAPCRQQVGKY</sequence>
<dbReference type="Gene3D" id="1.10.510.10">
    <property type="entry name" value="Transferase(Phosphotransferase) domain 1"/>
    <property type="match status" value="1"/>
</dbReference>
<dbReference type="AlphaFoldDB" id="A0A068VJM2"/>
<evidence type="ECO:0000313" key="10">
    <source>
        <dbReference type="EMBL" id="CDP20802.1"/>
    </source>
</evidence>
<evidence type="ECO:0000256" key="4">
    <source>
        <dbReference type="ARBA" id="ARBA00022741"/>
    </source>
</evidence>
<protein>
    <recommendedName>
        <fullName evidence="1">non-specific serine/threonine protein kinase</fullName>
        <ecNumber evidence="1">2.7.11.1</ecNumber>
    </recommendedName>
</protein>
<dbReference type="Pfam" id="PF00069">
    <property type="entry name" value="Pkinase"/>
    <property type="match status" value="1"/>
</dbReference>
<dbReference type="PhylomeDB" id="A0A068VJM2"/>
<keyword evidence="5" id="KW-0418">Kinase</keyword>
<dbReference type="PROSITE" id="PS00109">
    <property type="entry name" value="PROTEIN_KINASE_TYR"/>
    <property type="match status" value="1"/>
</dbReference>
<dbReference type="STRING" id="49390.A0A068VJM2"/>
<evidence type="ECO:0000256" key="2">
    <source>
        <dbReference type="ARBA" id="ARBA00022527"/>
    </source>
</evidence>
<dbReference type="EC" id="2.7.11.1" evidence="1"/>
<accession>A0A068VJM2</accession>
<name>A0A068VJM2_COFCA</name>
<keyword evidence="2" id="KW-0723">Serine/threonine-protein kinase</keyword>
<keyword evidence="4" id="KW-0547">Nucleotide-binding</keyword>
<organism evidence="10 11">
    <name type="scientific">Coffea canephora</name>
    <name type="common">Robusta coffee</name>
    <dbReference type="NCBI Taxonomy" id="49390"/>
    <lineage>
        <taxon>Eukaryota</taxon>
        <taxon>Viridiplantae</taxon>
        <taxon>Streptophyta</taxon>
        <taxon>Embryophyta</taxon>
        <taxon>Tracheophyta</taxon>
        <taxon>Spermatophyta</taxon>
        <taxon>Magnoliopsida</taxon>
        <taxon>eudicotyledons</taxon>
        <taxon>Gunneridae</taxon>
        <taxon>Pentapetalae</taxon>
        <taxon>asterids</taxon>
        <taxon>lamiids</taxon>
        <taxon>Gentianales</taxon>
        <taxon>Rubiaceae</taxon>
        <taxon>Ixoroideae</taxon>
        <taxon>Gardenieae complex</taxon>
        <taxon>Bertiereae - Coffeeae clade</taxon>
        <taxon>Coffeeae</taxon>
        <taxon>Coffea</taxon>
    </lineage>
</organism>
<dbReference type="EMBL" id="HG740861">
    <property type="protein sequence ID" value="CDP20802.1"/>
    <property type="molecule type" value="Genomic_DNA"/>
</dbReference>
<gene>
    <name evidence="10" type="ORF">GSCOC_T00003030001</name>
</gene>
<dbReference type="InParanoid" id="A0A068VJM2"/>
<dbReference type="InterPro" id="IPR008266">
    <property type="entry name" value="Tyr_kinase_AS"/>
</dbReference>
<comment type="catalytic activity">
    <reaction evidence="8">
        <text>L-seryl-[protein] + ATP = O-phospho-L-seryl-[protein] + ADP + H(+)</text>
        <dbReference type="Rhea" id="RHEA:17989"/>
        <dbReference type="Rhea" id="RHEA-COMP:9863"/>
        <dbReference type="Rhea" id="RHEA-COMP:11604"/>
        <dbReference type="ChEBI" id="CHEBI:15378"/>
        <dbReference type="ChEBI" id="CHEBI:29999"/>
        <dbReference type="ChEBI" id="CHEBI:30616"/>
        <dbReference type="ChEBI" id="CHEBI:83421"/>
        <dbReference type="ChEBI" id="CHEBI:456216"/>
        <dbReference type="EC" id="2.7.11.1"/>
    </reaction>
</comment>
<dbReference type="Proteomes" id="UP000295252">
    <property type="component" value="Unassembled WGS sequence"/>
</dbReference>
<evidence type="ECO:0000256" key="3">
    <source>
        <dbReference type="ARBA" id="ARBA00022679"/>
    </source>
</evidence>
<evidence type="ECO:0000313" key="11">
    <source>
        <dbReference type="Proteomes" id="UP000295252"/>
    </source>
</evidence>